<evidence type="ECO:0000313" key="3">
    <source>
        <dbReference type="Proteomes" id="UP001162483"/>
    </source>
</evidence>
<name>A0ABN9BZW0_9NEOB</name>
<organism evidence="2 3">
    <name type="scientific">Staurois parvus</name>
    <dbReference type="NCBI Taxonomy" id="386267"/>
    <lineage>
        <taxon>Eukaryota</taxon>
        <taxon>Metazoa</taxon>
        <taxon>Chordata</taxon>
        <taxon>Craniata</taxon>
        <taxon>Vertebrata</taxon>
        <taxon>Euteleostomi</taxon>
        <taxon>Amphibia</taxon>
        <taxon>Batrachia</taxon>
        <taxon>Anura</taxon>
        <taxon>Neobatrachia</taxon>
        <taxon>Ranoidea</taxon>
        <taxon>Ranidae</taxon>
        <taxon>Staurois</taxon>
    </lineage>
</organism>
<dbReference type="EMBL" id="CATNWA010006906">
    <property type="protein sequence ID" value="CAI9553026.1"/>
    <property type="molecule type" value="Genomic_DNA"/>
</dbReference>
<protein>
    <submittedName>
        <fullName evidence="2">Uncharacterized protein</fullName>
    </submittedName>
</protein>
<comment type="caution">
    <text evidence="2">The sequence shown here is derived from an EMBL/GenBank/DDBJ whole genome shotgun (WGS) entry which is preliminary data.</text>
</comment>
<evidence type="ECO:0000313" key="2">
    <source>
        <dbReference type="EMBL" id="CAI9553026.1"/>
    </source>
</evidence>
<accession>A0ABN9BZW0</accession>
<reference evidence="2" key="1">
    <citation type="submission" date="2023-05" db="EMBL/GenBank/DDBJ databases">
        <authorList>
            <person name="Stuckert A."/>
        </authorList>
    </citation>
    <scope>NUCLEOTIDE SEQUENCE</scope>
</reference>
<dbReference type="Proteomes" id="UP001162483">
    <property type="component" value="Unassembled WGS sequence"/>
</dbReference>
<feature type="region of interest" description="Disordered" evidence="1">
    <location>
        <begin position="19"/>
        <end position="46"/>
    </location>
</feature>
<sequence>MCLCTVVESSMVKYRVSGVGDRMGDMQGPGEERISSEMRGSGGDVI</sequence>
<gene>
    <name evidence="2" type="ORF">SPARVUS_LOCUS3972837</name>
</gene>
<keyword evidence="3" id="KW-1185">Reference proteome</keyword>
<proteinExistence type="predicted"/>
<evidence type="ECO:0000256" key="1">
    <source>
        <dbReference type="SAM" id="MobiDB-lite"/>
    </source>
</evidence>